<dbReference type="STRING" id="1123237.Salmuc_01460"/>
<dbReference type="InterPro" id="IPR050187">
    <property type="entry name" value="Lipid_Phosphate_FormReg"/>
</dbReference>
<evidence type="ECO:0000313" key="2">
    <source>
        <dbReference type="EMBL" id="EPX86811.1"/>
    </source>
</evidence>
<dbReference type="OrthoDB" id="9815110at2"/>
<dbReference type="InterPro" id="IPR016064">
    <property type="entry name" value="NAD/diacylglycerol_kinase_sf"/>
</dbReference>
<comment type="caution">
    <text evidence="2">The sequence shown here is derived from an EMBL/GenBank/DDBJ whole genome shotgun (WGS) entry which is preliminary data.</text>
</comment>
<keyword evidence="3" id="KW-1185">Reference proteome</keyword>
<evidence type="ECO:0000313" key="3">
    <source>
        <dbReference type="Proteomes" id="UP000015347"/>
    </source>
</evidence>
<dbReference type="Proteomes" id="UP000015347">
    <property type="component" value="Unassembled WGS sequence"/>
</dbReference>
<dbReference type="PANTHER" id="PTHR12358:SF54">
    <property type="entry name" value="SPHINGOSINE KINASE RELATED PROTEIN"/>
    <property type="match status" value="1"/>
</dbReference>
<dbReference type="SMART" id="SM00046">
    <property type="entry name" value="DAGKc"/>
    <property type="match status" value="1"/>
</dbReference>
<dbReference type="PROSITE" id="PS50146">
    <property type="entry name" value="DAGK"/>
    <property type="match status" value="1"/>
</dbReference>
<dbReference type="EMBL" id="APVH01000003">
    <property type="protein sequence ID" value="EPX86811.1"/>
    <property type="molecule type" value="Genomic_DNA"/>
</dbReference>
<dbReference type="GO" id="GO:0016301">
    <property type="term" value="F:kinase activity"/>
    <property type="evidence" value="ECO:0007669"/>
    <property type="project" value="InterPro"/>
</dbReference>
<dbReference type="HOGENOM" id="CLU_045532_5_1_5"/>
<gene>
    <name evidence="2" type="ORF">Salmuc_01460</name>
</gene>
<dbReference type="InterPro" id="IPR001206">
    <property type="entry name" value="Diacylglycerol_kinase_cat_dom"/>
</dbReference>
<accession>S9QZJ2</accession>
<dbReference type="SUPFAM" id="SSF111331">
    <property type="entry name" value="NAD kinase/diacylglycerol kinase-like"/>
    <property type="match status" value="1"/>
</dbReference>
<dbReference type="Pfam" id="PF00781">
    <property type="entry name" value="DAGK_cat"/>
    <property type="match status" value="1"/>
</dbReference>
<sequence length="306" mass="33381">MSSDQNVCVILNEKSGDHPEGTSRRARLETLLSENGLQAHILTPQPGRALGETARRALDRGCKMLVAAGGDGTICAVAEACHAADAPMGVIPQGTFNYFARGLGIPEDMAGAVRVLATGQKRGVRLGEVNGEVFLNNASLGLYPLILNKREGVYNRWGRSRIAAYWSVVLTLSGFRRPMKLRINRDGEETRLRTPLAFVANSAFQLEQFNLDGADEVRAGRFAMLTSRADTRGALARHALRLANGWAARGEDFDLMTGEDILVDTGRKRALVARDGEKSLMRAPVRFRLRERPLQVVVPGDDTEDG</sequence>
<feature type="domain" description="DAGKc" evidence="1">
    <location>
        <begin position="2"/>
        <end position="133"/>
    </location>
</feature>
<dbReference type="Gene3D" id="3.40.50.10330">
    <property type="entry name" value="Probable inorganic polyphosphate/atp-NAD kinase, domain 1"/>
    <property type="match status" value="1"/>
</dbReference>
<organism evidence="2 3">
    <name type="scientific">Salipiger mucosus DSM 16094</name>
    <dbReference type="NCBI Taxonomy" id="1123237"/>
    <lineage>
        <taxon>Bacteria</taxon>
        <taxon>Pseudomonadati</taxon>
        <taxon>Pseudomonadota</taxon>
        <taxon>Alphaproteobacteria</taxon>
        <taxon>Rhodobacterales</taxon>
        <taxon>Roseobacteraceae</taxon>
        <taxon>Salipiger</taxon>
    </lineage>
</organism>
<proteinExistence type="predicted"/>
<evidence type="ECO:0000259" key="1">
    <source>
        <dbReference type="PROSITE" id="PS50146"/>
    </source>
</evidence>
<dbReference type="InterPro" id="IPR017438">
    <property type="entry name" value="ATP-NAD_kinase_N"/>
</dbReference>
<name>S9QZJ2_9RHOB</name>
<protein>
    <submittedName>
        <fullName evidence="2">Transcription regulator</fullName>
    </submittedName>
</protein>
<dbReference type="eggNOG" id="COG1597">
    <property type="taxonomic scope" value="Bacteria"/>
</dbReference>
<reference evidence="3" key="1">
    <citation type="journal article" date="2014" name="Stand. Genomic Sci.">
        <title>Genome sequence of the exopolysaccharide-producing Salipiger mucosus type strain (DSM 16094(T)), a moderately halophilic member of the Roseobacter clade.</title>
        <authorList>
            <person name="Riedel T."/>
            <person name="Spring S."/>
            <person name="Fiebig A."/>
            <person name="Petersen J."/>
            <person name="Kyrpides N.C."/>
            <person name="Goker M."/>
            <person name="Klenk H.P."/>
        </authorList>
    </citation>
    <scope>NUCLEOTIDE SEQUENCE [LARGE SCALE GENOMIC DNA]</scope>
    <source>
        <strain evidence="3">DSM 16094</strain>
    </source>
</reference>
<dbReference type="RefSeq" id="WP_020040939.1">
    <property type="nucleotide sequence ID" value="NZ_KE557273.1"/>
</dbReference>
<dbReference type="Gene3D" id="2.60.200.40">
    <property type="match status" value="1"/>
</dbReference>
<dbReference type="AlphaFoldDB" id="S9QZJ2"/>
<dbReference type="PANTHER" id="PTHR12358">
    <property type="entry name" value="SPHINGOSINE KINASE"/>
    <property type="match status" value="1"/>
</dbReference>